<dbReference type="GeneID" id="26261374"/>
<organism evidence="2 3">
    <name type="scientific">Ordospora colligata OC4</name>
    <dbReference type="NCBI Taxonomy" id="1354746"/>
    <lineage>
        <taxon>Eukaryota</taxon>
        <taxon>Fungi</taxon>
        <taxon>Fungi incertae sedis</taxon>
        <taxon>Microsporidia</taxon>
        <taxon>Ordosporidae</taxon>
        <taxon>Ordospora</taxon>
    </lineage>
</organism>
<dbReference type="VEuPathDB" id="MicrosporidiaDB:M896_030900"/>
<dbReference type="OrthoDB" id="2191687at2759"/>
<dbReference type="AlphaFoldDB" id="A0A0B2UL54"/>
<proteinExistence type="predicted"/>
<dbReference type="InParanoid" id="A0A0B2UL54"/>
<comment type="caution">
    <text evidence="2">The sequence shown here is derived from an EMBL/GenBank/DDBJ whole genome shotgun (WGS) entry which is preliminary data.</text>
</comment>
<reference evidence="2 3" key="1">
    <citation type="journal article" date="2014" name="MBio">
        <title>The Ordospora colligata genome; evolution of extreme reduction in microsporidia and host-to-parasite horizontal gene transfer.</title>
        <authorList>
            <person name="Pombert J.-F."/>
            <person name="Haag K.L."/>
            <person name="Beidas S."/>
            <person name="Ebert D."/>
            <person name="Keeling P.J."/>
        </authorList>
    </citation>
    <scope>NUCLEOTIDE SEQUENCE [LARGE SCALE GENOMIC DNA]</scope>
    <source>
        <strain evidence="2 3">OC4</strain>
    </source>
</reference>
<sequence length="547" mass="65226">MDGEEVQLMEMADRVWSRADEDMMSVLRQYVFEHRFDMRHVMKFYDVFTRGRRCKGGVYEVFESYFVQERMYDEVLELYKRWMSAMKMEYEFEENMRFFRCFERMYDEGDSIMREKMNESAAVILLDLCRLLCSNAAEYECYVVSKRINEIFVQMGMTVWEMTEYFNVLSEIFIESNMLFSYLNVVGMLVSQDANAMSMQSSLDDFKVICRYAEMKNEGERHKKHLGKMKCVDVLEVLENVEKRCAGIKCGNDTLVRRRFKFGMWSRYERCVQEAVLIDENMDLIAFMKKNDFSFEINDGKVKAGGYEYKSVERKVLEICEEYREKVEITKLTKGEKRAPRRVELENMHGSQSTNDQKREVKFRDRFSGLYKKMKICLRYYVDKSEGIDDVWYEERNMAMRRIFEENEDEQRRTRKQLKKHLECIERLSAMLSSRIEEDKRSEEAQNRRNQEVNAGVKARASSWRSEPDEKPRAYVPPSVDSYSMNKKQENNEGKSISELRQSRMQRDPEAVNRSENLFGRSRSARGGDWMTEPQKNENANGRNDTN</sequence>
<name>A0A0B2UL54_9MICR</name>
<evidence type="ECO:0000313" key="2">
    <source>
        <dbReference type="EMBL" id="KHN70103.1"/>
    </source>
</evidence>
<feature type="region of interest" description="Disordered" evidence="1">
    <location>
        <begin position="435"/>
        <end position="547"/>
    </location>
</feature>
<dbReference type="Proteomes" id="UP000031056">
    <property type="component" value="Unassembled WGS sequence"/>
</dbReference>
<gene>
    <name evidence="2" type="ORF">M896_030900</name>
</gene>
<evidence type="ECO:0000313" key="3">
    <source>
        <dbReference type="Proteomes" id="UP000031056"/>
    </source>
</evidence>
<accession>A0A0B2UL54</accession>
<dbReference type="HOGENOM" id="CLU_513900_0_0_1"/>
<dbReference type="EMBL" id="JOKQ01000003">
    <property type="protein sequence ID" value="KHN70103.1"/>
    <property type="molecule type" value="Genomic_DNA"/>
</dbReference>
<keyword evidence="3" id="KW-1185">Reference proteome</keyword>
<feature type="compositionally biased region" description="Polar residues" evidence="1">
    <location>
        <begin position="537"/>
        <end position="547"/>
    </location>
</feature>
<evidence type="ECO:0000256" key="1">
    <source>
        <dbReference type="SAM" id="MobiDB-lite"/>
    </source>
</evidence>
<protein>
    <submittedName>
        <fullName evidence="2">Uncharacterized protein</fullName>
    </submittedName>
</protein>
<feature type="compositionally biased region" description="Basic and acidic residues" evidence="1">
    <location>
        <begin position="435"/>
        <end position="451"/>
    </location>
</feature>
<dbReference type="RefSeq" id="XP_014564145.1">
    <property type="nucleotide sequence ID" value="XM_014708659.1"/>
</dbReference>
<feature type="compositionally biased region" description="Basic and acidic residues" evidence="1">
    <location>
        <begin position="487"/>
        <end position="513"/>
    </location>
</feature>